<dbReference type="InterPro" id="IPR020631">
    <property type="entry name" value="THF_DH/CycHdrlase_NAD-bd_dom"/>
</dbReference>
<dbReference type="PRINTS" id="PR00085">
    <property type="entry name" value="THFDHDRGNASE"/>
</dbReference>
<reference evidence="15 16" key="2">
    <citation type="submission" date="2019-07" db="EMBL/GenBank/DDBJ databases">
        <title>Helicobacter labacensis sp. nov., Helicobacter mehlei sp. nov. and Helicobacter vulpis sp. nov., isolated from gastric mucosa of red fox (Vulpis vulpis).</title>
        <authorList>
            <person name="Kusar D."/>
            <person name="Gruntar I."/>
            <person name="Pate M."/>
            <person name="Zajc U."/>
            <person name="Ocepek M."/>
        </authorList>
    </citation>
    <scope>NUCLEOTIDE SEQUENCE [LARGE SCALE GENOMIC DNA]</scope>
    <source>
        <strain evidence="15 16">L8b</strain>
    </source>
</reference>
<dbReference type="InterPro" id="IPR000672">
    <property type="entry name" value="THF_DH/CycHdrlase"/>
</dbReference>
<keyword evidence="8 12" id="KW-0560">Oxidoreductase</keyword>
<dbReference type="InterPro" id="IPR046346">
    <property type="entry name" value="Aminoacid_DH-like_N_sf"/>
</dbReference>
<dbReference type="GO" id="GO:0009086">
    <property type="term" value="P:methionine biosynthetic process"/>
    <property type="evidence" value="ECO:0007669"/>
    <property type="project" value="UniProtKB-KW"/>
</dbReference>
<dbReference type="GO" id="GO:0006164">
    <property type="term" value="P:purine nucleotide biosynthetic process"/>
    <property type="evidence" value="ECO:0007669"/>
    <property type="project" value="UniProtKB-KW"/>
</dbReference>
<dbReference type="CDD" id="cd01080">
    <property type="entry name" value="NAD_bind_m-THF_DH_Cyclohyd"/>
    <property type="match status" value="1"/>
</dbReference>
<comment type="function">
    <text evidence="12">Catalyzes the oxidation of 5,10-methylenetetrahydrofolate to 5,10-methenyltetrahydrofolate and then the hydrolysis of 5,10-methenyltetrahydrofolate to 10-formyltetrahydrofolate.</text>
</comment>
<dbReference type="HAMAP" id="MF_01576">
    <property type="entry name" value="THF_DHG_CYH"/>
    <property type="match status" value="1"/>
</dbReference>
<dbReference type="SUPFAM" id="SSF51735">
    <property type="entry name" value="NAD(P)-binding Rossmann-fold domains"/>
    <property type="match status" value="1"/>
</dbReference>
<evidence type="ECO:0000256" key="4">
    <source>
        <dbReference type="ARBA" id="ARBA00022605"/>
    </source>
</evidence>
<dbReference type="PANTHER" id="PTHR48099:SF5">
    <property type="entry name" value="C-1-TETRAHYDROFOLATE SYNTHASE, CYTOPLASMIC"/>
    <property type="match status" value="1"/>
</dbReference>
<dbReference type="Pfam" id="PF00763">
    <property type="entry name" value="THF_DHG_CYH"/>
    <property type="match status" value="1"/>
</dbReference>
<reference evidence="15 16" key="3">
    <citation type="submission" date="2019-07" db="EMBL/GenBank/DDBJ databases">
        <authorList>
            <person name="Papic B."/>
        </authorList>
    </citation>
    <scope>NUCLEOTIDE SEQUENCE [LARGE SCALE GENOMIC DNA]</scope>
    <source>
        <strain evidence="15 16">L8b</strain>
    </source>
</reference>
<evidence type="ECO:0000313" key="15">
    <source>
        <dbReference type="EMBL" id="TSA85791.1"/>
    </source>
</evidence>
<dbReference type="Gene3D" id="3.40.50.720">
    <property type="entry name" value="NAD(P)-binding Rossmann-like Domain"/>
    <property type="match status" value="1"/>
</dbReference>
<dbReference type="Proteomes" id="UP000319322">
    <property type="component" value="Unassembled WGS sequence"/>
</dbReference>
<dbReference type="InterPro" id="IPR036291">
    <property type="entry name" value="NAD(P)-bd_dom_sf"/>
</dbReference>
<reference evidence="16" key="1">
    <citation type="submission" date="2019-07" db="EMBL/GenBank/DDBJ databases">
        <title>Helicobacter labacensis sp. nov., Helicobacter mehlei sp. nov. and Helicobacter vulpis sp. nov., isolated from gastric mucosa of red fox (Vulpis vulpis).</title>
        <authorList>
            <person name="Papic B."/>
        </authorList>
    </citation>
    <scope>NUCLEOTIDE SEQUENCE [LARGE SCALE GENOMIC DNA]</scope>
    <source>
        <strain evidence="16">L8b</strain>
    </source>
</reference>
<dbReference type="GO" id="GO:0004488">
    <property type="term" value="F:methylenetetrahydrofolate dehydrogenase (NADP+) activity"/>
    <property type="evidence" value="ECO:0007669"/>
    <property type="project" value="UniProtKB-UniRule"/>
</dbReference>
<accession>A0A553V0P8</accession>
<keyword evidence="4 12" id="KW-0028">Amino-acid biosynthesis</keyword>
<keyword evidence="10 12" id="KW-0486">Methionine biosynthesis</keyword>
<comment type="similarity">
    <text evidence="12">Belongs to the tetrahydrofolate dehydrogenase/cyclohydrolase family.</text>
</comment>
<keyword evidence="5 12" id="KW-0658">Purine biosynthesis</keyword>
<evidence type="ECO:0000256" key="6">
    <source>
        <dbReference type="ARBA" id="ARBA00022801"/>
    </source>
</evidence>
<sequence length="284" mass="30569">MVLLDGQALAKLKEKELCSAVQRLSLVPCLVVILVGQDPASVLYTNMKVKACKRVGIACHLQSFESAISQDRLLQAIKAYNDDPQVHGILVQLPLPTHMDTREVIESIDPHKDVDGFHPLNIGRVYSNSASKGFLPATPMGVMELLEHYQIPIKGQDVAIIGASNIIGKPLASLMLNAGATISLCHILTKNISFYTQNADIVCVGVGKPKLIQAPMIKQGAVVVDIGINKDEQGNIVGDVDFDGVQEKVSYITPVPRGVGPMTISCLLQNTLLAAKRVETSSKD</sequence>
<name>A0A553V0P8_9HELI</name>
<dbReference type="EC" id="3.5.4.9" evidence="12"/>
<comment type="catalytic activity">
    <reaction evidence="12">
        <text>(6R)-5,10-methenyltetrahydrofolate + H2O = (6R)-10-formyltetrahydrofolate + H(+)</text>
        <dbReference type="Rhea" id="RHEA:23700"/>
        <dbReference type="ChEBI" id="CHEBI:15377"/>
        <dbReference type="ChEBI" id="CHEBI:15378"/>
        <dbReference type="ChEBI" id="CHEBI:57455"/>
        <dbReference type="ChEBI" id="CHEBI:195366"/>
        <dbReference type="EC" id="3.5.4.9"/>
    </reaction>
</comment>
<feature type="binding site" evidence="12">
    <location>
        <begin position="162"/>
        <end position="164"/>
    </location>
    <ligand>
        <name>NADP(+)</name>
        <dbReference type="ChEBI" id="CHEBI:58349"/>
    </ligand>
</feature>
<comment type="pathway">
    <text evidence="1 12">One-carbon metabolism; tetrahydrofolate interconversion.</text>
</comment>
<dbReference type="FunFam" id="3.40.50.10860:FF:000005">
    <property type="entry name" value="C-1-tetrahydrofolate synthase, cytoplasmic, putative"/>
    <property type="match status" value="1"/>
</dbReference>
<keyword evidence="9 12" id="KW-0368">Histidine biosynthesis</keyword>
<dbReference type="FunFam" id="3.40.50.720:FF:000094">
    <property type="entry name" value="Bifunctional protein FolD"/>
    <property type="match status" value="1"/>
</dbReference>
<dbReference type="EC" id="1.5.1.5" evidence="12"/>
<evidence type="ECO:0000256" key="1">
    <source>
        <dbReference type="ARBA" id="ARBA00004777"/>
    </source>
</evidence>
<dbReference type="RefSeq" id="WP_120947983.1">
    <property type="nucleotide sequence ID" value="NZ_QXQP01000020.1"/>
</dbReference>
<keyword evidence="11 12" id="KW-0511">Multifunctional enzyme</keyword>
<dbReference type="OrthoDB" id="9803580at2"/>
<comment type="subunit">
    <text evidence="2 12">Homodimer.</text>
</comment>
<evidence type="ECO:0000256" key="9">
    <source>
        <dbReference type="ARBA" id="ARBA00023102"/>
    </source>
</evidence>
<keyword evidence="3 12" id="KW-0554">One-carbon metabolism</keyword>
<dbReference type="InterPro" id="IPR020630">
    <property type="entry name" value="THF_DH/CycHdrlase_cat_dom"/>
</dbReference>
<dbReference type="UniPathway" id="UPA00193"/>
<evidence type="ECO:0000256" key="5">
    <source>
        <dbReference type="ARBA" id="ARBA00022755"/>
    </source>
</evidence>
<dbReference type="Pfam" id="PF02882">
    <property type="entry name" value="THF_DHG_CYH_C"/>
    <property type="match status" value="1"/>
</dbReference>
<dbReference type="GO" id="GO:0035999">
    <property type="term" value="P:tetrahydrofolate interconversion"/>
    <property type="evidence" value="ECO:0007669"/>
    <property type="project" value="UniProtKB-UniRule"/>
</dbReference>
<comment type="catalytic activity">
    <reaction evidence="12">
        <text>(6R)-5,10-methylene-5,6,7,8-tetrahydrofolate + NADP(+) = (6R)-5,10-methenyltetrahydrofolate + NADPH</text>
        <dbReference type="Rhea" id="RHEA:22812"/>
        <dbReference type="ChEBI" id="CHEBI:15636"/>
        <dbReference type="ChEBI" id="CHEBI:57455"/>
        <dbReference type="ChEBI" id="CHEBI:57783"/>
        <dbReference type="ChEBI" id="CHEBI:58349"/>
        <dbReference type="EC" id="1.5.1.5"/>
    </reaction>
</comment>
<organism evidence="15 16">
    <name type="scientific">Helicobacter mehlei</name>
    <dbReference type="NCBI Taxonomy" id="2316080"/>
    <lineage>
        <taxon>Bacteria</taxon>
        <taxon>Pseudomonadati</taxon>
        <taxon>Campylobacterota</taxon>
        <taxon>Epsilonproteobacteria</taxon>
        <taxon>Campylobacterales</taxon>
        <taxon>Helicobacteraceae</taxon>
        <taxon>Helicobacter</taxon>
    </lineage>
</organism>
<dbReference type="GO" id="GO:0004477">
    <property type="term" value="F:methenyltetrahydrofolate cyclohydrolase activity"/>
    <property type="evidence" value="ECO:0007669"/>
    <property type="project" value="UniProtKB-UniRule"/>
</dbReference>
<dbReference type="EMBL" id="VKGC01000005">
    <property type="protein sequence ID" value="TSA85791.1"/>
    <property type="molecule type" value="Genomic_DNA"/>
</dbReference>
<dbReference type="PANTHER" id="PTHR48099">
    <property type="entry name" value="C-1-TETRAHYDROFOLATE SYNTHASE, CYTOPLASMIC-RELATED"/>
    <property type="match status" value="1"/>
</dbReference>
<evidence type="ECO:0000313" key="16">
    <source>
        <dbReference type="Proteomes" id="UP000319322"/>
    </source>
</evidence>
<evidence type="ECO:0000259" key="13">
    <source>
        <dbReference type="Pfam" id="PF00763"/>
    </source>
</evidence>
<dbReference type="GO" id="GO:0005829">
    <property type="term" value="C:cytosol"/>
    <property type="evidence" value="ECO:0007669"/>
    <property type="project" value="TreeGrafter"/>
</dbReference>
<dbReference type="Gene3D" id="3.40.50.10860">
    <property type="entry name" value="Leucine Dehydrogenase, chain A, domain 1"/>
    <property type="match status" value="1"/>
</dbReference>
<keyword evidence="6 12" id="KW-0378">Hydrolase</keyword>
<comment type="caution">
    <text evidence="15">The sequence shown here is derived from an EMBL/GenBank/DDBJ whole genome shotgun (WGS) entry which is preliminary data.</text>
</comment>
<evidence type="ECO:0000256" key="8">
    <source>
        <dbReference type="ARBA" id="ARBA00023002"/>
    </source>
</evidence>
<dbReference type="NCBIfam" id="NF010787">
    <property type="entry name" value="PRK14191.1"/>
    <property type="match status" value="1"/>
</dbReference>
<keyword evidence="7 12" id="KW-0521">NADP</keyword>
<evidence type="ECO:0000256" key="7">
    <source>
        <dbReference type="ARBA" id="ARBA00022857"/>
    </source>
</evidence>
<dbReference type="GO" id="GO:0000105">
    <property type="term" value="P:L-histidine biosynthetic process"/>
    <property type="evidence" value="ECO:0007669"/>
    <property type="project" value="UniProtKB-KW"/>
</dbReference>
<proteinExistence type="inferred from homology"/>
<feature type="binding site" evidence="12">
    <location>
        <position position="187"/>
    </location>
    <ligand>
        <name>NADP(+)</name>
        <dbReference type="ChEBI" id="CHEBI:58349"/>
    </ligand>
</feature>
<dbReference type="SUPFAM" id="SSF53223">
    <property type="entry name" value="Aminoacid dehydrogenase-like, N-terminal domain"/>
    <property type="match status" value="1"/>
</dbReference>
<evidence type="ECO:0000256" key="2">
    <source>
        <dbReference type="ARBA" id="ARBA00011738"/>
    </source>
</evidence>
<evidence type="ECO:0000259" key="14">
    <source>
        <dbReference type="Pfam" id="PF02882"/>
    </source>
</evidence>
<gene>
    <name evidence="12 15" type="primary">folD</name>
    <name evidence="15" type="ORF">FNE76_03350</name>
</gene>
<feature type="binding site" evidence="12">
    <location>
        <position position="228"/>
    </location>
    <ligand>
        <name>NADP(+)</name>
        <dbReference type="ChEBI" id="CHEBI:58349"/>
    </ligand>
</feature>
<feature type="domain" description="Tetrahydrofolate dehydrogenase/cyclohydrolase NAD(P)-binding" evidence="14">
    <location>
        <begin position="136"/>
        <end position="277"/>
    </location>
</feature>
<protein>
    <recommendedName>
        <fullName evidence="12">Bifunctional protein FolD</fullName>
    </recommendedName>
    <domain>
        <recommendedName>
            <fullName evidence="12">Methylenetetrahydrofolate dehydrogenase</fullName>
            <ecNumber evidence="12">1.5.1.5</ecNumber>
        </recommendedName>
    </domain>
    <domain>
        <recommendedName>
            <fullName evidence="12">Methenyltetrahydrofolate cyclohydrolase</fullName>
            <ecNumber evidence="12">3.5.4.9</ecNumber>
        </recommendedName>
    </domain>
</protein>
<evidence type="ECO:0000256" key="12">
    <source>
        <dbReference type="HAMAP-Rule" id="MF_01576"/>
    </source>
</evidence>
<dbReference type="AlphaFoldDB" id="A0A553V0P8"/>
<keyword evidence="16" id="KW-1185">Reference proteome</keyword>
<evidence type="ECO:0000256" key="11">
    <source>
        <dbReference type="ARBA" id="ARBA00023268"/>
    </source>
</evidence>
<evidence type="ECO:0000256" key="3">
    <source>
        <dbReference type="ARBA" id="ARBA00022563"/>
    </source>
</evidence>
<evidence type="ECO:0000256" key="10">
    <source>
        <dbReference type="ARBA" id="ARBA00023167"/>
    </source>
</evidence>
<feature type="domain" description="Tetrahydrofolate dehydrogenase/cyclohydrolase catalytic" evidence="13">
    <location>
        <begin position="4"/>
        <end position="115"/>
    </location>
</feature>